<organism evidence="2 3">
    <name type="scientific">Rhodoferax koreensis</name>
    <dbReference type="NCBI Taxonomy" id="1842727"/>
    <lineage>
        <taxon>Bacteria</taxon>
        <taxon>Pseudomonadati</taxon>
        <taxon>Pseudomonadota</taxon>
        <taxon>Betaproteobacteria</taxon>
        <taxon>Burkholderiales</taxon>
        <taxon>Comamonadaceae</taxon>
        <taxon>Rhodoferax</taxon>
    </lineage>
</organism>
<dbReference type="PROSITE" id="PS00061">
    <property type="entry name" value="ADH_SHORT"/>
    <property type="match status" value="1"/>
</dbReference>
<keyword evidence="3" id="KW-1185">Reference proteome</keyword>
<dbReference type="PRINTS" id="PR00080">
    <property type="entry name" value="SDRFAMILY"/>
</dbReference>
<dbReference type="InterPro" id="IPR036291">
    <property type="entry name" value="NAD(P)-bd_dom_sf"/>
</dbReference>
<evidence type="ECO:0000256" key="1">
    <source>
        <dbReference type="ARBA" id="ARBA00006484"/>
    </source>
</evidence>
<dbReference type="SUPFAM" id="SSF51735">
    <property type="entry name" value="NAD(P)-binding Rossmann-fold domains"/>
    <property type="match status" value="1"/>
</dbReference>
<dbReference type="KEGG" id="rhy:RD110_01450"/>
<dbReference type="Proteomes" id="UP000186609">
    <property type="component" value="Chromosome"/>
</dbReference>
<dbReference type="AlphaFoldDB" id="A0A1P8JQJ5"/>
<sequence>MTHSTPTPTTATPAPIHALVTGAAGGIGRGICFALIAQARRDGAPIHISAAASAPSEKLDHLLAELRAAGATAQGITGDITDPAQCVDLVAQAHAGGGDLTALVCNAGASGPGRLVDLPVAQWDHTFHLNTRSVFVMAQAAYPQLVRTRGSITAVASMSGLTPHPGYGGYSAAKAALIMLCRQMAQEWGAEGIRVNAVCPGMTHTPLTAPVYTDPAVKTQRESLVPLGRIGQPEDIGRTVAFLAGPGAAYITGQSLVVDGGISDHMLTMIPGRPGRPPIGSAPK</sequence>
<dbReference type="PANTHER" id="PTHR42760">
    <property type="entry name" value="SHORT-CHAIN DEHYDROGENASES/REDUCTASES FAMILY MEMBER"/>
    <property type="match status" value="1"/>
</dbReference>
<dbReference type="CDD" id="cd05233">
    <property type="entry name" value="SDR_c"/>
    <property type="match status" value="1"/>
</dbReference>
<reference evidence="2 3" key="1">
    <citation type="submission" date="2017-01" db="EMBL/GenBank/DDBJ databases">
        <authorList>
            <person name="Mah S.A."/>
            <person name="Swanson W.J."/>
            <person name="Moy G.W."/>
            <person name="Vacquier V.D."/>
        </authorList>
    </citation>
    <scope>NUCLEOTIDE SEQUENCE [LARGE SCALE GENOMIC DNA]</scope>
    <source>
        <strain evidence="2 3">DCY110</strain>
    </source>
</reference>
<dbReference type="EMBL" id="CP019236">
    <property type="protein sequence ID" value="APW36034.1"/>
    <property type="molecule type" value="Genomic_DNA"/>
</dbReference>
<dbReference type="RefSeq" id="WP_076195996.1">
    <property type="nucleotide sequence ID" value="NZ_CP019236.1"/>
</dbReference>
<dbReference type="FunFam" id="3.40.50.720:FF:000084">
    <property type="entry name" value="Short-chain dehydrogenase reductase"/>
    <property type="match status" value="1"/>
</dbReference>
<name>A0A1P8JQJ5_9BURK</name>
<evidence type="ECO:0000313" key="2">
    <source>
        <dbReference type="EMBL" id="APW36034.1"/>
    </source>
</evidence>
<dbReference type="PRINTS" id="PR00081">
    <property type="entry name" value="GDHRDH"/>
</dbReference>
<proteinExistence type="inferred from homology"/>
<evidence type="ECO:0000313" key="3">
    <source>
        <dbReference type="Proteomes" id="UP000186609"/>
    </source>
</evidence>
<protein>
    <submittedName>
        <fullName evidence="2">Short-chain dehydrogenase</fullName>
    </submittedName>
</protein>
<dbReference type="Pfam" id="PF13561">
    <property type="entry name" value="adh_short_C2"/>
    <property type="match status" value="1"/>
</dbReference>
<dbReference type="STRING" id="1842727.RD110_01450"/>
<dbReference type="InterPro" id="IPR020904">
    <property type="entry name" value="Sc_DH/Rdtase_CS"/>
</dbReference>
<dbReference type="OrthoDB" id="9806974at2"/>
<dbReference type="InterPro" id="IPR002347">
    <property type="entry name" value="SDR_fam"/>
</dbReference>
<accession>A0A1P8JQJ5</accession>
<dbReference type="Gene3D" id="3.40.50.720">
    <property type="entry name" value="NAD(P)-binding Rossmann-like Domain"/>
    <property type="match status" value="1"/>
</dbReference>
<dbReference type="GO" id="GO:0016616">
    <property type="term" value="F:oxidoreductase activity, acting on the CH-OH group of donors, NAD or NADP as acceptor"/>
    <property type="evidence" value="ECO:0007669"/>
    <property type="project" value="TreeGrafter"/>
</dbReference>
<gene>
    <name evidence="2" type="ORF">RD110_01450</name>
</gene>
<comment type="similarity">
    <text evidence="1">Belongs to the short-chain dehydrogenases/reductases (SDR) family.</text>
</comment>